<dbReference type="InterPro" id="IPR016181">
    <property type="entry name" value="Acyl_CoA_acyltransferase"/>
</dbReference>
<feature type="domain" description="N-acetyltransferase" evidence="1">
    <location>
        <begin position="22"/>
        <end position="165"/>
    </location>
</feature>
<dbReference type="PANTHER" id="PTHR43792:SF1">
    <property type="entry name" value="N-ACETYLTRANSFERASE DOMAIN-CONTAINING PROTEIN"/>
    <property type="match status" value="1"/>
</dbReference>
<dbReference type="RefSeq" id="WP_084529102.1">
    <property type="nucleotide sequence ID" value="NZ_FQUQ01000004.1"/>
</dbReference>
<dbReference type="Proteomes" id="UP000184287">
    <property type="component" value="Unassembled WGS sequence"/>
</dbReference>
<evidence type="ECO:0000313" key="3">
    <source>
        <dbReference type="Proteomes" id="UP000184287"/>
    </source>
</evidence>
<dbReference type="Gene3D" id="3.40.630.30">
    <property type="match status" value="1"/>
</dbReference>
<keyword evidence="3" id="KW-1185">Reference proteome</keyword>
<dbReference type="Pfam" id="PF13302">
    <property type="entry name" value="Acetyltransf_3"/>
    <property type="match status" value="1"/>
</dbReference>
<dbReference type="InterPro" id="IPR032710">
    <property type="entry name" value="NTF2-like_dom_sf"/>
</dbReference>
<dbReference type="OrthoDB" id="9798081at2"/>
<organism evidence="2 3">
    <name type="scientific">Pedobacter caeni</name>
    <dbReference type="NCBI Taxonomy" id="288992"/>
    <lineage>
        <taxon>Bacteria</taxon>
        <taxon>Pseudomonadati</taxon>
        <taxon>Bacteroidota</taxon>
        <taxon>Sphingobacteriia</taxon>
        <taxon>Sphingobacteriales</taxon>
        <taxon>Sphingobacteriaceae</taxon>
        <taxon>Pedobacter</taxon>
    </lineage>
</organism>
<dbReference type="STRING" id="288992.SAMN04488522_10486"/>
<dbReference type="GO" id="GO:0016747">
    <property type="term" value="F:acyltransferase activity, transferring groups other than amino-acyl groups"/>
    <property type="evidence" value="ECO:0007669"/>
    <property type="project" value="InterPro"/>
</dbReference>
<dbReference type="PROSITE" id="PS51186">
    <property type="entry name" value="GNAT"/>
    <property type="match status" value="1"/>
</dbReference>
<dbReference type="AlphaFoldDB" id="A0A1M5G703"/>
<dbReference type="SUPFAM" id="SSF54427">
    <property type="entry name" value="NTF2-like"/>
    <property type="match status" value="1"/>
</dbReference>
<gene>
    <name evidence="2" type="ORF">SAMN04488522_10486</name>
</gene>
<sequence length="298" mass="33873">METGIQTDRLFITEVNLADAGFILELLNTEGWKQFIGDRNVNNTEEATAYIQKILDNPSFSYAVVRIKEEGTPIGMVSMIKRDYLDHHDIGFAFLPAYNGKGYAFEAASAVLNHPSTLAAHTRILATALRTNNNSVRLLERLGLVMEKEMLLEGKALFLYAVEVDQLLLNQLTQRFFSVFNNNKGQHPDWDRIKEVCIPESIIIKKTGLEEEIYNLETFIAPRRKILSDGTLTGFEEWELKGETRISGNIAQRFSKYEKSGALNGLEFKASGNKIFQFIKTREGWRINAVVWEDDTPD</sequence>
<keyword evidence="2" id="KW-0808">Transferase</keyword>
<dbReference type="InterPro" id="IPR000182">
    <property type="entry name" value="GNAT_dom"/>
</dbReference>
<dbReference type="SUPFAM" id="SSF55729">
    <property type="entry name" value="Acyl-CoA N-acyltransferases (Nat)"/>
    <property type="match status" value="1"/>
</dbReference>
<evidence type="ECO:0000259" key="1">
    <source>
        <dbReference type="PROSITE" id="PS51186"/>
    </source>
</evidence>
<reference evidence="3" key="1">
    <citation type="submission" date="2016-11" db="EMBL/GenBank/DDBJ databases">
        <authorList>
            <person name="Varghese N."/>
            <person name="Submissions S."/>
        </authorList>
    </citation>
    <scope>NUCLEOTIDE SEQUENCE [LARGE SCALE GENOMIC DNA]</scope>
    <source>
        <strain evidence="3">DSM 16990</strain>
    </source>
</reference>
<dbReference type="EMBL" id="FQUQ01000004">
    <property type="protein sequence ID" value="SHF99499.1"/>
    <property type="molecule type" value="Genomic_DNA"/>
</dbReference>
<name>A0A1M5G703_9SPHI</name>
<evidence type="ECO:0000313" key="2">
    <source>
        <dbReference type="EMBL" id="SHF99499.1"/>
    </source>
</evidence>
<dbReference type="InterPro" id="IPR051531">
    <property type="entry name" value="N-acetyltransferase"/>
</dbReference>
<accession>A0A1M5G703</accession>
<dbReference type="PANTHER" id="PTHR43792">
    <property type="entry name" value="GNAT FAMILY, PUTATIVE (AFU_ORTHOLOGUE AFUA_3G00765)-RELATED-RELATED"/>
    <property type="match status" value="1"/>
</dbReference>
<protein>
    <submittedName>
        <fullName evidence="2">Protein N-acetyltransferase, RimJ/RimL family</fullName>
    </submittedName>
</protein>
<proteinExistence type="predicted"/>